<dbReference type="Gene3D" id="3.30.70.1290">
    <property type="entry name" value="Transposase IS200-like"/>
    <property type="match status" value="1"/>
</dbReference>
<name>A0A378I4M1_9GAMM</name>
<evidence type="ECO:0000313" key="3">
    <source>
        <dbReference type="Proteomes" id="UP000254968"/>
    </source>
</evidence>
<reference evidence="2 3" key="1">
    <citation type="submission" date="2018-06" db="EMBL/GenBank/DDBJ databases">
        <authorList>
            <consortium name="Pathogen Informatics"/>
            <person name="Doyle S."/>
        </authorList>
    </citation>
    <scope>NUCLEOTIDE SEQUENCE [LARGE SCALE GENOMIC DNA]</scope>
    <source>
        <strain evidence="2 3">NCTC13315</strain>
    </source>
</reference>
<dbReference type="EMBL" id="UGNV01000001">
    <property type="protein sequence ID" value="STX29782.1"/>
    <property type="molecule type" value="Genomic_DNA"/>
</dbReference>
<keyword evidence="3" id="KW-1185">Reference proteome</keyword>
<dbReference type="SMART" id="SM01321">
    <property type="entry name" value="Y1_Tnp"/>
    <property type="match status" value="1"/>
</dbReference>
<proteinExistence type="predicted"/>
<dbReference type="AlphaFoldDB" id="A0A378I4M1"/>
<dbReference type="InterPro" id="IPR002686">
    <property type="entry name" value="Transposase_17"/>
</dbReference>
<dbReference type="PANTHER" id="PTHR36966:SF1">
    <property type="entry name" value="REP-ASSOCIATED TYROSINE TRANSPOSASE"/>
    <property type="match status" value="1"/>
</dbReference>
<dbReference type="GO" id="GO:0004803">
    <property type="term" value="F:transposase activity"/>
    <property type="evidence" value="ECO:0007669"/>
    <property type="project" value="InterPro"/>
</dbReference>
<evidence type="ECO:0000259" key="1">
    <source>
        <dbReference type="SMART" id="SM01321"/>
    </source>
</evidence>
<sequence length="113" mass="13006">MRYRRAYACGTTYFFTVNLKNSKSNLLINEINTLKASLQKVRRNHPYKINAAVILPNHPHMIMTLPAGDSNYSIRWNLINGEFSKQIRLIEAINQSRRNKNERGIGKEDSGSI</sequence>
<dbReference type="PANTHER" id="PTHR36966">
    <property type="entry name" value="REP-ASSOCIATED TYROSINE TRANSPOSASE"/>
    <property type="match status" value="1"/>
</dbReference>
<dbReference type="GO" id="GO:0043565">
    <property type="term" value="F:sequence-specific DNA binding"/>
    <property type="evidence" value="ECO:0007669"/>
    <property type="project" value="TreeGrafter"/>
</dbReference>
<dbReference type="NCBIfam" id="NF047646">
    <property type="entry name" value="REP_Tyr_transpos"/>
    <property type="match status" value="1"/>
</dbReference>
<dbReference type="GO" id="GO:0006313">
    <property type="term" value="P:DNA transposition"/>
    <property type="evidence" value="ECO:0007669"/>
    <property type="project" value="InterPro"/>
</dbReference>
<gene>
    <name evidence="2" type="ORF">NCTC13315_02334</name>
</gene>
<dbReference type="InterPro" id="IPR036515">
    <property type="entry name" value="Transposase_17_sf"/>
</dbReference>
<organism evidence="2 3">
    <name type="scientific">Legionella beliardensis</name>
    <dbReference type="NCBI Taxonomy" id="91822"/>
    <lineage>
        <taxon>Bacteria</taxon>
        <taxon>Pseudomonadati</taxon>
        <taxon>Pseudomonadota</taxon>
        <taxon>Gammaproteobacteria</taxon>
        <taxon>Legionellales</taxon>
        <taxon>Legionellaceae</taxon>
        <taxon>Legionella</taxon>
    </lineage>
</organism>
<accession>A0A378I4M1</accession>
<protein>
    <submittedName>
        <fullName evidence="2">Transposase and inactivated derivatives</fullName>
    </submittedName>
</protein>
<feature type="domain" description="Transposase IS200-like" evidence="1">
    <location>
        <begin position="8"/>
        <end position="96"/>
    </location>
</feature>
<evidence type="ECO:0000313" key="2">
    <source>
        <dbReference type="EMBL" id="STX29782.1"/>
    </source>
</evidence>
<dbReference type="Proteomes" id="UP000254968">
    <property type="component" value="Unassembled WGS sequence"/>
</dbReference>
<dbReference type="InterPro" id="IPR052715">
    <property type="entry name" value="RAYT_transposase"/>
</dbReference>
<dbReference type="SUPFAM" id="SSF143422">
    <property type="entry name" value="Transposase IS200-like"/>
    <property type="match status" value="1"/>
</dbReference>
<dbReference type="RefSeq" id="WP_242604192.1">
    <property type="nucleotide sequence ID" value="NZ_CAAAHO010000002.1"/>
</dbReference>